<organism evidence="8 9">
    <name type="scientific">Schleiferilactobacillus harbinensis</name>
    <dbReference type="NCBI Taxonomy" id="304207"/>
    <lineage>
        <taxon>Bacteria</taxon>
        <taxon>Bacillati</taxon>
        <taxon>Bacillota</taxon>
        <taxon>Bacilli</taxon>
        <taxon>Lactobacillales</taxon>
        <taxon>Lactobacillaceae</taxon>
        <taxon>Schleiferilactobacillus</taxon>
    </lineage>
</organism>
<dbReference type="EMBL" id="JAQSGK010000003">
    <property type="protein sequence ID" value="MEE6714653.1"/>
    <property type="molecule type" value="Genomic_DNA"/>
</dbReference>
<evidence type="ECO:0000256" key="1">
    <source>
        <dbReference type="ARBA" id="ARBA00022448"/>
    </source>
</evidence>
<dbReference type="Pfam" id="PF00005">
    <property type="entry name" value="ABC_tran"/>
    <property type="match status" value="1"/>
</dbReference>
<evidence type="ECO:0000259" key="7">
    <source>
        <dbReference type="PROSITE" id="PS50893"/>
    </source>
</evidence>
<dbReference type="SMART" id="SM00382">
    <property type="entry name" value="AAA"/>
    <property type="match status" value="1"/>
</dbReference>
<dbReference type="InterPro" id="IPR017871">
    <property type="entry name" value="ABC_transporter-like_CS"/>
</dbReference>
<dbReference type="Proteomes" id="UP001330016">
    <property type="component" value="Unassembled WGS sequence"/>
</dbReference>
<accession>A0ABU7SWC6</accession>
<dbReference type="SUPFAM" id="SSF52540">
    <property type="entry name" value="P-loop containing nucleoside triphosphate hydrolases"/>
    <property type="match status" value="1"/>
</dbReference>
<dbReference type="InterPro" id="IPR050166">
    <property type="entry name" value="ABC_transporter_ATP-bind"/>
</dbReference>
<gene>
    <name evidence="8" type="ORF">PS435_02170</name>
</gene>
<sequence length="230" mass="25131">MTEPLVTLQNLEKRYGHSMAIHDVSLQLYPGEAVALVGMSGGGKSTIMRLIAGLEKPTGGRLTYQDPAPVMRVMYQDDRLLPWLTVQDNVGFGQHGQWVTDLLAAVGLSEAAEQYPAQLSGGQRQRLALARALLAKPQLLLLDEPLGALDALTRRKMQDLIMRICAERHLSSLLITHDVQEAARMADWIIVVKDGTNVYQTAGAKGQEAATVAKVGEDVLRVILDEQVRA</sequence>
<name>A0ABU7SWC6_9LACO</name>
<evidence type="ECO:0000313" key="8">
    <source>
        <dbReference type="EMBL" id="MEE6714653.1"/>
    </source>
</evidence>
<keyword evidence="2" id="KW-1003">Cell membrane</keyword>
<dbReference type="PANTHER" id="PTHR42788:SF17">
    <property type="entry name" value="ALIPHATIC SULFONATES IMPORT ATP-BINDING PROTEIN SSUB"/>
    <property type="match status" value="1"/>
</dbReference>
<dbReference type="GO" id="GO:0005524">
    <property type="term" value="F:ATP binding"/>
    <property type="evidence" value="ECO:0007669"/>
    <property type="project" value="UniProtKB-KW"/>
</dbReference>
<reference evidence="8 9" key="1">
    <citation type="submission" date="2023-02" db="EMBL/GenBank/DDBJ databases">
        <title>The predominant lactic acid bacteria and yeasts involved in the spontaneous fermentation of millet during the production of the traditional porridge Hausa koko in Ghana.</title>
        <authorList>
            <person name="Atter A."/>
            <person name="Diaz M."/>
        </authorList>
    </citation>
    <scope>NUCLEOTIDE SEQUENCE [LARGE SCALE GENOMIC DNA]</scope>
    <source>
        <strain evidence="8 9">FI11640</strain>
    </source>
</reference>
<keyword evidence="1" id="KW-0813">Transport</keyword>
<evidence type="ECO:0000256" key="6">
    <source>
        <dbReference type="ARBA" id="ARBA00023136"/>
    </source>
</evidence>
<keyword evidence="9" id="KW-1185">Reference proteome</keyword>
<evidence type="ECO:0000256" key="5">
    <source>
        <dbReference type="ARBA" id="ARBA00022967"/>
    </source>
</evidence>
<dbReference type="PROSITE" id="PS50893">
    <property type="entry name" value="ABC_TRANSPORTER_2"/>
    <property type="match status" value="1"/>
</dbReference>
<dbReference type="InterPro" id="IPR027417">
    <property type="entry name" value="P-loop_NTPase"/>
</dbReference>
<dbReference type="InterPro" id="IPR003439">
    <property type="entry name" value="ABC_transporter-like_ATP-bd"/>
</dbReference>
<evidence type="ECO:0000256" key="2">
    <source>
        <dbReference type="ARBA" id="ARBA00022475"/>
    </source>
</evidence>
<evidence type="ECO:0000256" key="3">
    <source>
        <dbReference type="ARBA" id="ARBA00022741"/>
    </source>
</evidence>
<dbReference type="InterPro" id="IPR003593">
    <property type="entry name" value="AAA+_ATPase"/>
</dbReference>
<dbReference type="Gene3D" id="3.40.50.300">
    <property type="entry name" value="P-loop containing nucleotide triphosphate hydrolases"/>
    <property type="match status" value="1"/>
</dbReference>
<evidence type="ECO:0000313" key="9">
    <source>
        <dbReference type="Proteomes" id="UP001330016"/>
    </source>
</evidence>
<protein>
    <submittedName>
        <fullName evidence="8">ATP-binding cassette domain-containing protein</fullName>
    </submittedName>
</protein>
<keyword evidence="5" id="KW-1278">Translocase</keyword>
<feature type="domain" description="ABC transporter" evidence="7">
    <location>
        <begin position="6"/>
        <end position="219"/>
    </location>
</feature>
<evidence type="ECO:0000256" key="4">
    <source>
        <dbReference type="ARBA" id="ARBA00022840"/>
    </source>
</evidence>
<keyword evidence="3" id="KW-0547">Nucleotide-binding</keyword>
<keyword evidence="4 8" id="KW-0067">ATP-binding</keyword>
<comment type="caution">
    <text evidence="8">The sequence shown here is derived from an EMBL/GenBank/DDBJ whole genome shotgun (WGS) entry which is preliminary data.</text>
</comment>
<dbReference type="RefSeq" id="WP_331243160.1">
    <property type="nucleotide sequence ID" value="NZ_JAQSGJ010000003.1"/>
</dbReference>
<dbReference type="PROSITE" id="PS00211">
    <property type="entry name" value="ABC_TRANSPORTER_1"/>
    <property type="match status" value="1"/>
</dbReference>
<keyword evidence="6" id="KW-0472">Membrane</keyword>
<dbReference type="PANTHER" id="PTHR42788">
    <property type="entry name" value="TAURINE IMPORT ATP-BINDING PROTEIN-RELATED"/>
    <property type="match status" value="1"/>
</dbReference>
<proteinExistence type="predicted"/>